<sequence length="66" mass="7066">MNVTTVPESKPEVAITILWREAEILQRMLWSTGGVGEGCVFINSLSGKLGGIGVSPAEGIKFRGNY</sequence>
<accession>A0A0F9E0L8</accession>
<organism evidence="1">
    <name type="scientific">marine sediment metagenome</name>
    <dbReference type="NCBI Taxonomy" id="412755"/>
    <lineage>
        <taxon>unclassified sequences</taxon>
        <taxon>metagenomes</taxon>
        <taxon>ecological metagenomes</taxon>
    </lineage>
</organism>
<comment type="caution">
    <text evidence="1">The sequence shown here is derived from an EMBL/GenBank/DDBJ whole genome shotgun (WGS) entry which is preliminary data.</text>
</comment>
<proteinExistence type="predicted"/>
<evidence type="ECO:0000313" key="1">
    <source>
        <dbReference type="EMBL" id="KKL17653.1"/>
    </source>
</evidence>
<reference evidence="1" key="1">
    <citation type="journal article" date="2015" name="Nature">
        <title>Complex archaea that bridge the gap between prokaryotes and eukaryotes.</title>
        <authorList>
            <person name="Spang A."/>
            <person name="Saw J.H."/>
            <person name="Jorgensen S.L."/>
            <person name="Zaremba-Niedzwiedzka K."/>
            <person name="Martijn J."/>
            <person name="Lind A.E."/>
            <person name="van Eijk R."/>
            <person name="Schleper C."/>
            <person name="Guy L."/>
            <person name="Ettema T.J."/>
        </authorList>
    </citation>
    <scope>NUCLEOTIDE SEQUENCE</scope>
</reference>
<dbReference type="EMBL" id="LAZR01039176">
    <property type="protein sequence ID" value="KKL17653.1"/>
    <property type="molecule type" value="Genomic_DNA"/>
</dbReference>
<protein>
    <submittedName>
        <fullName evidence="1">Uncharacterized protein</fullName>
    </submittedName>
</protein>
<dbReference type="AlphaFoldDB" id="A0A0F9E0L8"/>
<name>A0A0F9E0L8_9ZZZZ</name>
<gene>
    <name evidence="1" type="ORF">LCGC14_2483440</name>
</gene>